<evidence type="ECO:0000259" key="2">
    <source>
        <dbReference type="PROSITE" id="PS50181"/>
    </source>
</evidence>
<feature type="domain" description="F-box" evidence="2">
    <location>
        <begin position="10"/>
        <end position="59"/>
    </location>
</feature>
<accession>A0A066XJH7</accession>
<feature type="compositionally biased region" description="Polar residues" evidence="1">
    <location>
        <begin position="306"/>
        <end position="316"/>
    </location>
</feature>
<dbReference type="InterPro" id="IPR001810">
    <property type="entry name" value="F-box_dom"/>
</dbReference>
<evidence type="ECO:0000313" key="3">
    <source>
        <dbReference type="EMBL" id="KDN67809.1"/>
    </source>
</evidence>
<organism evidence="3 4">
    <name type="scientific">Colletotrichum sublineola</name>
    <name type="common">Sorghum anthracnose fungus</name>
    <dbReference type="NCBI Taxonomy" id="1173701"/>
    <lineage>
        <taxon>Eukaryota</taxon>
        <taxon>Fungi</taxon>
        <taxon>Dikarya</taxon>
        <taxon>Ascomycota</taxon>
        <taxon>Pezizomycotina</taxon>
        <taxon>Sordariomycetes</taxon>
        <taxon>Hypocreomycetidae</taxon>
        <taxon>Glomerellales</taxon>
        <taxon>Glomerellaceae</taxon>
        <taxon>Colletotrichum</taxon>
        <taxon>Colletotrichum graminicola species complex</taxon>
    </lineage>
</organism>
<protein>
    <submittedName>
        <fullName evidence="3">Putative F-box domain-containing protein</fullName>
    </submittedName>
</protein>
<dbReference type="eggNOG" id="ENOG502SIJ0">
    <property type="taxonomic scope" value="Eukaryota"/>
</dbReference>
<dbReference type="PROSITE" id="PS50181">
    <property type="entry name" value="FBOX"/>
    <property type="match status" value="1"/>
</dbReference>
<sequence>MAALANPQSDSPFNKVPLEVLLRISTLLNTTELGALRLTCRSIEQSLFNTFMKEFFTKRQFMITEFSLQALVDISNSRLSDCLDHVIIGLNCFTRQHFPPGKEACETRYREAQADHFALVNSGHHVVMLTEAFRNLKNLKTVGIRDYNSKARGLRDGFTATWASYGATTLEKETEVNLFRVPVDEIQAYTNKVFISVFTALGNAGARPKAFELFRKGQGVPSDEAFNLFTKYLEPKVTPVLQGLETFMCVVNVANGPFRTTAPVTDADDNTVFSRPSEAELQPPGNNSDAVDHFINWLGTPTPKPLSTSLVSNGSQLPPPSLLADESRLPPPPPPVAFPHVEELNLGLVDVEPRRLIQLIRKLSPTLKKLELWKLTLWNKAAETRVERRDHYKVNLWAKMLKALSDIPSLNLDHIMIGSPAQRTFMTNTKVWFHNGPDDKVDKKEYTGIDWKHFVEELAGQVKAELPVESDEDMDEYDSELDEEMEDDLMNIYYNDMNYYPDDMQEALEMWEDMMMHESGFH</sequence>
<dbReference type="Proteomes" id="UP000027238">
    <property type="component" value="Unassembled WGS sequence"/>
</dbReference>
<feature type="region of interest" description="Disordered" evidence="1">
    <location>
        <begin position="306"/>
        <end position="330"/>
    </location>
</feature>
<dbReference type="OMA" id="FGMMNVE"/>
<proteinExistence type="predicted"/>
<dbReference type="OrthoDB" id="5279008at2759"/>
<evidence type="ECO:0000313" key="4">
    <source>
        <dbReference type="Proteomes" id="UP000027238"/>
    </source>
</evidence>
<reference evidence="4" key="1">
    <citation type="journal article" date="2014" name="Genome Announc.">
        <title>Draft genome sequence of Colletotrichum sublineola, a destructive pathogen of cultivated sorghum.</title>
        <authorList>
            <person name="Baroncelli R."/>
            <person name="Sanz-Martin J.M."/>
            <person name="Rech G.E."/>
            <person name="Sukno S.A."/>
            <person name="Thon M.R."/>
        </authorList>
    </citation>
    <scope>NUCLEOTIDE SEQUENCE [LARGE SCALE GENOMIC DNA]</scope>
    <source>
        <strain evidence="4">TX430BB</strain>
    </source>
</reference>
<dbReference type="HOGENOM" id="CLU_034964_0_0_1"/>
<comment type="caution">
    <text evidence="3">The sequence shown here is derived from an EMBL/GenBank/DDBJ whole genome shotgun (WGS) entry which is preliminary data.</text>
</comment>
<dbReference type="STRING" id="1173701.A0A066XJH7"/>
<evidence type="ECO:0000256" key="1">
    <source>
        <dbReference type="SAM" id="MobiDB-lite"/>
    </source>
</evidence>
<gene>
    <name evidence="3" type="ORF">CSUB01_04755</name>
</gene>
<name>A0A066XJH7_COLSU</name>
<keyword evidence="4" id="KW-1185">Reference proteome</keyword>
<dbReference type="AlphaFoldDB" id="A0A066XJH7"/>
<dbReference type="EMBL" id="JMSE01000772">
    <property type="protein sequence ID" value="KDN67809.1"/>
    <property type="molecule type" value="Genomic_DNA"/>
</dbReference>